<organism evidence="5 6">
    <name type="scientific">Pseudomonas fluorescens HK44</name>
    <dbReference type="NCBI Taxonomy" id="1042209"/>
    <lineage>
        <taxon>Bacteria</taxon>
        <taxon>Pseudomonadati</taxon>
        <taxon>Pseudomonadota</taxon>
        <taxon>Gammaproteobacteria</taxon>
        <taxon>Pseudomonadales</taxon>
        <taxon>Pseudomonadaceae</taxon>
        <taxon>Pseudomonas</taxon>
    </lineage>
</organism>
<name>A0A010SUD9_PSEFL</name>
<dbReference type="GO" id="GO:0043565">
    <property type="term" value="F:sequence-specific DNA binding"/>
    <property type="evidence" value="ECO:0007669"/>
    <property type="project" value="InterPro"/>
</dbReference>
<dbReference type="InterPro" id="IPR018060">
    <property type="entry name" value="HTH_AraC"/>
</dbReference>
<comment type="caution">
    <text evidence="5">The sequence shown here is derived from an EMBL/GenBank/DDBJ whole genome shotgun (WGS) entry which is preliminary data.</text>
</comment>
<keyword evidence="2" id="KW-0238">DNA-binding</keyword>
<evidence type="ECO:0000256" key="3">
    <source>
        <dbReference type="ARBA" id="ARBA00023163"/>
    </source>
</evidence>
<dbReference type="Gene3D" id="1.10.10.60">
    <property type="entry name" value="Homeodomain-like"/>
    <property type="match status" value="1"/>
</dbReference>
<dbReference type="HOGENOM" id="CLU_2247745_0_0_6"/>
<dbReference type="SMART" id="SM00342">
    <property type="entry name" value="HTH_ARAC"/>
    <property type="match status" value="1"/>
</dbReference>
<proteinExistence type="predicted"/>
<feature type="domain" description="HTH araC/xylS-type" evidence="4">
    <location>
        <begin position="15"/>
        <end position="70"/>
    </location>
</feature>
<evidence type="ECO:0000256" key="1">
    <source>
        <dbReference type="ARBA" id="ARBA00023015"/>
    </source>
</evidence>
<gene>
    <name evidence="5" type="ORF">HK44_022165</name>
</gene>
<protein>
    <recommendedName>
        <fullName evidence="4">HTH araC/xylS-type domain-containing protein</fullName>
    </recommendedName>
</protein>
<dbReference type="PROSITE" id="PS00041">
    <property type="entry name" value="HTH_ARAC_FAMILY_1"/>
    <property type="match status" value="1"/>
</dbReference>
<dbReference type="AlphaFoldDB" id="A0A010SUD9"/>
<dbReference type="Proteomes" id="UP000022611">
    <property type="component" value="Unassembled WGS sequence"/>
</dbReference>
<dbReference type="InterPro" id="IPR018062">
    <property type="entry name" value="HTH_AraC-typ_CS"/>
</dbReference>
<dbReference type="InterPro" id="IPR009057">
    <property type="entry name" value="Homeodomain-like_sf"/>
</dbReference>
<evidence type="ECO:0000256" key="2">
    <source>
        <dbReference type="ARBA" id="ARBA00023125"/>
    </source>
</evidence>
<keyword evidence="3" id="KW-0804">Transcription</keyword>
<evidence type="ECO:0000313" key="5">
    <source>
        <dbReference type="EMBL" id="EXF96335.1"/>
    </source>
</evidence>
<reference evidence="5 6" key="1">
    <citation type="journal article" date="2011" name="J. Bacteriol.">
        <title>Draft genome sequence of the polycyclic aromatic hydrocarbon-degrading, genetically engineered bioluminescent bioreporter Pseudomonas fluorescens HK44.</title>
        <authorList>
            <person name="Chauhan A."/>
            <person name="Layton A.C."/>
            <person name="Williams D.E."/>
            <person name="Smartt A.E."/>
            <person name="Ripp S."/>
            <person name="Karpinets T.V."/>
            <person name="Brown S.D."/>
            <person name="Sayler G.S."/>
        </authorList>
    </citation>
    <scope>NUCLEOTIDE SEQUENCE [LARGE SCALE GENOMIC DNA]</scope>
    <source>
        <strain evidence="5 6">HK44</strain>
    </source>
</reference>
<dbReference type="eggNOG" id="COG2207">
    <property type="taxonomic scope" value="Bacteria"/>
</dbReference>
<dbReference type="SUPFAM" id="SSF46689">
    <property type="entry name" value="Homeodomain-like"/>
    <property type="match status" value="1"/>
</dbReference>
<dbReference type="Pfam" id="PF12833">
    <property type="entry name" value="HTH_18"/>
    <property type="match status" value="1"/>
</dbReference>
<evidence type="ECO:0000259" key="4">
    <source>
        <dbReference type="PROSITE" id="PS01124"/>
    </source>
</evidence>
<evidence type="ECO:0000313" key="6">
    <source>
        <dbReference type="Proteomes" id="UP000022611"/>
    </source>
</evidence>
<keyword evidence="1" id="KW-0805">Transcription regulation</keyword>
<dbReference type="EMBL" id="AFOY02000004">
    <property type="protein sequence ID" value="EXF96335.1"/>
    <property type="molecule type" value="Genomic_DNA"/>
</dbReference>
<dbReference type="GO" id="GO:0009893">
    <property type="term" value="P:positive regulation of metabolic process"/>
    <property type="evidence" value="ECO:0007669"/>
    <property type="project" value="UniProtKB-ARBA"/>
</dbReference>
<dbReference type="GO" id="GO:0003700">
    <property type="term" value="F:DNA-binding transcription factor activity"/>
    <property type="evidence" value="ECO:0007669"/>
    <property type="project" value="InterPro"/>
</dbReference>
<dbReference type="PROSITE" id="PS01124">
    <property type="entry name" value="HTH_ARAC_FAMILY_2"/>
    <property type="match status" value="1"/>
</dbReference>
<dbReference type="PATRIC" id="fig|1042209.11.peg.969"/>
<sequence length="104" mass="11912">MPMWPRPLMPRRPTLSPVQYLKRLRLLKAQQLLLLEGLGVAQVVQVAQRVGYQSTLQFSREYQRYFERNPGRRGWLGFQALLQGVVSFSPGNKKAPIPGALMFS</sequence>
<dbReference type="PANTHER" id="PTHR43436">
    <property type="entry name" value="ARAC-FAMILY TRANSCRIPTIONAL REGULATOR"/>
    <property type="match status" value="1"/>
</dbReference>
<accession>A0A010SUD9</accession>
<dbReference type="PANTHER" id="PTHR43436:SF1">
    <property type="entry name" value="TRANSCRIPTIONAL REGULATORY PROTEIN"/>
    <property type="match status" value="1"/>
</dbReference>